<evidence type="ECO:0000313" key="3">
    <source>
        <dbReference type="Proteomes" id="UP000014962"/>
    </source>
</evidence>
<proteinExistence type="predicted"/>
<dbReference type="AlphaFoldDB" id="S7VV28"/>
<evidence type="ECO:0000256" key="1">
    <source>
        <dbReference type="SAM" id="MobiDB-lite"/>
    </source>
</evidence>
<reference evidence="2 3" key="1">
    <citation type="journal article" date="2013" name="Genome Announc.">
        <title>Draft Genome Sequence of Winogradskyella psychrotolerans RS-3T, Isolated from the Marine Transect of Kongsfjorden, Ny-Alesund, Svalbard, Arctic Ocean.</title>
        <authorList>
            <person name="Kumar Pinnaka A."/>
            <person name="Ara S."/>
            <person name="Singh A."/>
            <person name="Shivaji S."/>
        </authorList>
    </citation>
    <scope>NUCLEOTIDE SEQUENCE [LARGE SCALE GENOMIC DNA]</scope>
    <source>
        <strain evidence="2 3">RS-3</strain>
    </source>
</reference>
<dbReference type="STRING" id="641526.ADIWIN_1978"/>
<keyword evidence="3" id="KW-1185">Reference proteome</keyword>
<protein>
    <submittedName>
        <fullName evidence="2">Uncharacterized protein</fullName>
    </submittedName>
</protein>
<evidence type="ECO:0000313" key="2">
    <source>
        <dbReference type="EMBL" id="EPR73197.1"/>
    </source>
</evidence>
<dbReference type="Proteomes" id="UP000014962">
    <property type="component" value="Unassembled WGS sequence"/>
</dbReference>
<gene>
    <name evidence="2" type="ORF">ADIWIN_1978</name>
</gene>
<name>S7VV28_9FLAO</name>
<comment type="caution">
    <text evidence="2">The sequence shown here is derived from an EMBL/GenBank/DDBJ whole genome shotgun (WGS) entry which is preliminary data.</text>
</comment>
<sequence length="40" mass="4701">MIGKSNKSSDEEKPIKKNKTKKNKNKKRIRKLISFIKISL</sequence>
<feature type="compositionally biased region" description="Basic residues" evidence="1">
    <location>
        <begin position="16"/>
        <end position="28"/>
    </location>
</feature>
<dbReference type="EMBL" id="ATMR01000095">
    <property type="protein sequence ID" value="EPR73197.1"/>
    <property type="molecule type" value="Genomic_DNA"/>
</dbReference>
<accession>S7VV28</accession>
<organism evidence="2 3">
    <name type="scientific">Winogradskyella psychrotolerans RS-3</name>
    <dbReference type="NCBI Taxonomy" id="641526"/>
    <lineage>
        <taxon>Bacteria</taxon>
        <taxon>Pseudomonadati</taxon>
        <taxon>Bacteroidota</taxon>
        <taxon>Flavobacteriia</taxon>
        <taxon>Flavobacteriales</taxon>
        <taxon>Flavobacteriaceae</taxon>
        <taxon>Winogradskyella</taxon>
    </lineage>
</organism>
<feature type="region of interest" description="Disordered" evidence="1">
    <location>
        <begin position="1"/>
        <end position="28"/>
    </location>
</feature>